<proteinExistence type="predicted"/>
<evidence type="ECO:0000313" key="1">
    <source>
        <dbReference type="EMBL" id="MBX49910.1"/>
    </source>
</evidence>
<reference evidence="1" key="1">
    <citation type="submission" date="2018-02" db="EMBL/GenBank/DDBJ databases">
        <title>Rhizophora mucronata_Transcriptome.</title>
        <authorList>
            <person name="Meera S.P."/>
            <person name="Sreeshan A."/>
            <person name="Augustine A."/>
        </authorList>
    </citation>
    <scope>NUCLEOTIDE SEQUENCE</scope>
    <source>
        <tissue evidence="1">Leaf</tissue>
    </source>
</reference>
<protein>
    <submittedName>
        <fullName evidence="1">Uncharacterized protein</fullName>
    </submittedName>
</protein>
<accession>A0A2P2P599</accession>
<sequence length="17" mass="1951">MAFSIWYPPPILTSLSK</sequence>
<name>A0A2P2P599_RHIMU</name>
<dbReference type="AlphaFoldDB" id="A0A2P2P599"/>
<organism evidence="1">
    <name type="scientific">Rhizophora mucronata</name>
    <name type="common">Asiatic mangrove</name>
    <dbReference type="NCBI Taxonomy" id="61149"/>
    <lineage>
        <taxon>Eukaryota</taxon>
        <taxon>Viridiplantae</taxon>
        <taxon>Streptophyta</taxon>
        <taxon>Embryophyta</taxon>
        <taxon>Tracheophyta</taxon>
        <taxon>Spermatophyta</taxon>
        <taxon>Magnoliopsida</taxon>
        <taxon>eudicotyledons</taxon>
        <taxon>Gunneridae</taxon>
        <taxon>Pentapetalae</taxon>
        <taxon>rosids</taxon>
        <taxon>fabids</taxon>
        <taxon>Malpighiales</taxon>
        <taxon>Rhizophoraceae</taxon>
        <taxon>Rhizophora</taxon>
    </lineage>
</organism>
<dbReference type="EMBL" id="GGEC01069426">
    <property type="protein sequence ID" value="MBX49910.1"/>
    <property type="molecule type" value="Transcribed_RNA"/>
</dbReference>